<comment type="caution">
    <text evidence="1">The sequence shown here is derived from an EMBL/GenBank/DDBJ whole genome shotgun (WGS) entry which is preliminary data.</text>
</comment>
<organism evidence="1 2">
    <name type="scientific">Streptomyces coffeae</name>
    <dbReference type="NCBI Taxonomy" id="621382"/>
    <lineage>
        <taxon>Bacteria</taxon>
        <taxon>Bacillati</taxon>
        <taxon>Actinomycetota</taxon>
        <taxon>Actinomycetes</taxon>
        <taxon>Kitasatosporales</taxon>
        <taxon>Streptomycetaceae</taxon>
        <taxon>Streptomyces</taxon>
    </lineage>
</organism>
<evidence type="ECO:0000313" key="1">
    <source>
        <dbReference type="EMBL" id="MBL1097201.1"/>
    </source>
</evidence>
<proteinExistence type="predicted"/>
<keyword evidence="2" id="KW-1185">Reference proteome</keyword>
<dbReference type="RefSeq" id="WP_201874315.1">
    <property type="nucleotide sequence ID" value="NZ_JAERRF010000005.1"/>
</dbReference>
<name>A0ABS1NAU3_9ACTN</name>
<evidence type="ECO:0000313" key="2">
    <source>
        <dbReference type="Proteomes" id="UP000634229"/>
    </source>
</evidence>
<dbReference type="Proteomes" id="UP000634229">
    <property type="component" value="Unassembled WGS sequence"/>
</dbReference>
<protein>
    <submittedName>
        <fullName evidence="1">Uncharacterized protein</fullName>
    </submittedName>
</protein>
<sequence length="81" mass="8790">MALGVALILASFIGLAVVVTDLLPQSRADRAKFTSAFVQGNTLYGIADADYPDYDFVEDEGLWLSRDGGRTWFRFPGDGDG</sequence>
<accession>A0ABS1NAU3</accession>
<dbReference type="EMBL" id="JAERRF010000005">
    <property type="protein sequence ID" value="MBL1097201.1"/>
    <property type="molecule type" value="Genomic_DNA"/>
</dbReference>
<reference evidence="1 2" key="1">
    <citation type="submission" date="2021-01" db="EMBL/GenBank/DDBJ databases">
        <title>WGS of actinomycetes isolated from Thailand.</title>
        <authorList>
            <person name="Thawai C."/>
        </authorList>
    </citation>
    <scope>NUCLEOTIDE SEQUENCE [LARGE SCALE GENOMIC DNA]</scope>
    <source>
        <strain evidence="1 2">CA1R205</strain>
    </source>
</reference>
<gene>
    <name evidence="1" type="ORF">JK363_11040</name>
</gene>